<feature type="transmembrane region" description="Helical" evidence="13">
    <location>
        <begin position="108"/>
        <end position="129"/>
    </location>
</feature>
<name>A0ABT7MWF1_9MICO</name>
<keyword evidence="6" id="KW-0631">Potassium channel</keyword>
<keyword evidence="5 13" id="KW-0812">Transmembrane</keyword>
<comment type="catalytic activity">
    <reaction evidence="12">
        <text>K(+)(in) = K(+)(out)</text>
        <dbReference type="Rhea" id="RHEA:29463"/>
        <dbReference type="ChEBI" id="CHEBI:29103"/>
    </reaction>
</comment>
<keyword evidence="15" id="KW-1185">Reference proteome</keyword>
<evidence type="ECO:0000313" key="14">
    <source>
        <dbReference type="EMBL" id="MDL9978764.1"/>
    </source>
</evidence>
<organism evidence="14 15">
    <name type="scientific">Microbacterium candidum</name>
    <dbReference type="NCBI Taxonomy" id="3041922"/>
    <lineage>
        <taxon>Bacteria</taxon>
        <taxon>Bacillati</taxon>
        <taxon>Actinomycetota</taxon>
        <taxon>Actinomycetes</taxon>
        <taxon>Micrococcales</taxon>
        <taxon>Microbacteriaceae</taxon>
        <taxon>Microbacterium</taxon>
    </lineage>
</organism>
<evidence type="ECO:0000256" key="9">
    <source>
        <dbReference type="ARBA" id="ARBA00023065"/>
    </source>
</evidence>
<keyword evidence="8 13" id="KW-1133">Transmembrane helix</keyword>
<sequence length="252" mass="27617">MTAIKRFGDLSMASSLFRAAVAAQEAFGDVPGSDRCGFHPSSSVFGQAGHVPEYNSFSGRDLERIRVLSDGVFAVAMTLLVLDLRLPILPARTDVQLWSQLSGLLPQFVAYALSFTLLGTFWLAQHTLLAQLDGSDRHQTWAALIFLFFVTTLPFTASVLASHVNLRLAVGLYWLNLLMLGAGIGWQIVHARRAALFNDPDAYRLIWRRLLLAQTLYAIAAAIAFLSPPAAVLALASAQLFFMISPRLPWAT</sequence>
<evidence type="ECO:0000256" key="11">
    <source>
        <dbReference type="ARBA" id="ARBA00023303"/>
    </source>
</evidence>
<keyword evidence="11" id="KW-0407">Ion channel</keyword>
<keyword evidence="9" id="KW-0406">Ion transport</keyword>
<evidence type="ECO:0000256" key="1">
    <source>
        <dbReference type="ARBA" id="ARBA00004141"/>
    </source>
</evidence>
<evidence type="ECO:0000256" key="2">
    <source>
        <dbReference type="ARBA" id="ARBA00006920"/>
    </source>
</evidence>
<evidence type="ECO:0000256" key="3">
    <source>
        <dbReference type="ARBA" id="ARBA00022448"/>
    </source>
</evidence>
<evidence type="ECO:0000256" key="6">
    <source>
        <dbReference type="ARBA" id="ARBA00022826"/>
    </source>
</evidence>
<evidence type="ECO:0000256" key="10">
    <source>
        <dbReference type="ARBA" id="ARBA00023136"/>
    </source>
</evidence>
<keyword evidence="7" id="KW-0630">Potassium</keyword>
<reference evidence="14 15" key="1">
    <citation type="submission" date="2023-06" db="EMBL/GenBank/DDBJ databases">
        <title>Microbacterium sp. nov., isolated from a waste landfill.</title>
        <authorList>
            <person name="Wen W."/>
        </authorList>
    </citation>
    <scope>NUCLEOTIDE SEQUENCE [LARGE SCALE GENOMIC DNA]</scope>
    <source>
        <strain evidence="14 15">ASV49</strain>
    </source>
</reference>
<dbReference type="PANTHER" id="PTHR31462">
    <property type="entry name" value="ENDOSOMAL/LYSOSOMAL POTASSIUM CHANNEL TMEM175"/>
    <property type="match status" value="1"/>
</dbReference>
<evidence type="ECO:0000256" key="13">
    <source>
        <dbReference type="SAM" id="Phobius"/>
    </source>
</evidence>
<feature type="transmembrane region" description="Helical" evidence="13">
    <location>
        <begin position="141"/>
        <end position="164"/>
    </location>
</feature>
<feature type="transmembrane region" description="Helical" evidence="13">
    <location>
        <begin position="210"/>
        <end position="242"/>
    </location>
</feature>
<evidence type="ECO:0000256" key="12">
    <source>
        <dbReference type="ARBA" id="ARBA00034430"/>
    </source>
</evidence>
<feature type="transmembrane region" description="Helical" evidence="13">
    <location>
        <begin position="67"/>
        <end position="88"/>
    </location>
</feature>
<dbReference type="InterPro" id="IPR010617">
    <property type="entry name" value="TMEM175-like"/>
</dbReference>
<dbReference type="PANTHER" id="PTHR31462:SF5">
    <property type="entry name" value="ENDOSOMAL_LYSOSOMAL PROTON CHANNEL TMEM175"/>
    <property type="match status" value="1"/>
</dbReference>
<comment type="subcellular location">
    <subcellularLocation>
        <location evidence="1">Membrane</location>
        <topology evidence="1">Multi-pass membrane protein</topology>
    </subcellularLocation>
</comment>
<feature type="transmembrane region" description="Helical" evidence="13">
    <location>
        <begin position="170"/>
        <end position="189"/>
    </location>
</feature>
<evidence type="ECO:0000256" key="4">
    <source>
        <dbReference type="ARBA" id="ARBA00022538"/>
    </source>
</evidence>
<evidence type="ECO:0000256" key="8">
    <source>
        <dbReference type="ARBA" id="ARBA00022989"/>
    </source>
</evidence>
<gene>
    <name evidence="14" type="ORF">QSV35_05440</name>
</gene>
<evidence type="ECO:0000256" key="7">
    <source>
        <dbReference type="ARBA" id="ARBA00022958"/>
    </source>
</evidence>
<evidence type="ECO:0000256" key="5">
    <source>
        <dbReference type="ARBA" id="ARBA00022692"/>
    </source>
</evidence>
<evidence type="ECO:0000313" key="15">
    <source>
        <dbReference type="Proteomes" id="UP001235064"/>
    </source>
</evidence>
<protein>
    <submittedName>
        <fullName evidence="14">TMEM175 family protein</fullName>
    </submittedName>
</protein>
<keyword evidence="4" id="KW-0633">Potassium transport</keyword>
<dbReference type="EMBL" id="JASXSZ010000001">
    <property type="protein sequence ID" value="MDL9978764.1"/>
    <property type="molecule type" value="Genomic_DNA"/>
</dbReference>
<proteinExistence type="inferred from homology"/>
<keyword evidence="3" id="KW-0813">Transport</keyword>
<dbReference type="RefSeq" id="WP_286287462.1">
    <property type="nucleotide sequence ID" value="NZ_JASXSZ010000001.1"/>
</dbReference>
<accession>A0ABT7MWF1</accession>
<comment type="similarity">
    <text evidence="2">Belongs to the TMEM175 family.</text>
</comment>
<comment type="caution">
    <text evidence="14">The sequence shown here is derived from an EMBL/GenBank/DDBJ whole genome shotgun (WGS) entry which is preliminary data.</text>
</comment>
<dbReference type="Pfam" id="PF06736">
    <property type="entry name" value="TMEM175"/>
    <property type="match status" value="1"/>
</dbReference>
<keyword evidence="10 13" id="KW-0472">Membrane</keyword>
<dbReference type="Proteomes" id="UP001235064">
    <property type="component" value="Unassembled WGS sequence"/>
</dbReference>